<dbReference type="AlphaFoldDB" id="A0ABD7UYK2"/>
<dbReference type="Gene3D" id="3.20.170.40">
    <property type="entry name" value="Rifampin ADP-ribosyltransferase domain"/>
    <property type="match status" value="1"/>
</dbReference>
<dbReference type="RefSeq" id="WP_131733426.1">
    <property type="nucleotide sequence ID" value="NZ_CAACYD010000005.1"/>
</dbReference>
<dbReference type="NCBIfam" id="NF033144">
    <property type="entry name" value="rifampin_ARR"/>
    <property type="match status" value="1"/>
</dbReference>
<evidence type="ECO:0000259" key="1">
    <source>
        <dbReference type="Pfam" id="PF12120"/>
    </source>
</evidence>
<gene>
    <name evidence="2" type="ORF">NCTC8139_00598</name>
</gene>
<organism evidence="2 3">
    <name type="scientific">Gordonia paraffinivorans</name>
    <dbReference type="NCBI Taxonomy" id="175628"/>
    <lineage>
        <taxon>Bacteria</taxon>
        <taxon>Bacillati</taxon>
        <taxon>Actinomycetota</taxon>
        <taxon>Actinomycetes</taxon>
        <taxon>Mycobacteriales</taxon>
        <taxon>Gordoniaceae</taxon>
        <taxon>Gordonia</taxon>
    </lineage>
</organism>
<dbReference type="Pfam" id="PF12120">
    <property type="entry name" value="Arr-ms"/>
    <property type="match status" value="1"/>
</dbReference>
<name>A0ABD7UYK2_9ACTN</name>
<dbReference type="Proteomes" id="UP000360750">
    <property type="component" value="Unassembled WGS sequence"/>
</dbReference>
<dbReference type="GO" id="GO:0016740">
    <property type="term" value="F:transferase activity"/>
    <property type="evidence" value="ECO:0007669"/>
    <property type="project" value="UniProtKB-KW"/>
</dbReference>
<evidence type="ECO:0000313" key="2">
    <source>
        <dbReference type="EMBL" id="VFA81561.1"/>
    </source>
</evidence>
<accession>A0ABD7UYK2</accession>
<feature type="domain" description="Rifampin ADP-ribosyltransferase" evidence="1">
    <location>
        <begin position="19"/>
        <end position="117"/>
    </location>
</feature>
<protein>
    <submittedName>
        <fullName evidence="2">Rifampin ADP-ribosyl transferase</fullName>
    </submittedName>
</protein>
<proteinExistence type="predicted"/>
<keyword evidence="2" id="KW-0808">Transferase</keyword>
<sequence length="145" mass="15836">MADAVDIAKRFEPHESGAWFHGTRAGLRAGDLLTPGFRSNYLADHVSNHVYMTKVLDAAVLAAEMAVGDGLPRVYIVEPLGAVEDDPNVTDKKLPGNPTHSFRTAGPVEVVGEMTDWNPHPPEYLEQLRAGLEALCREGRAILYD</sequence>
<comment type="caution">
    <text evidence="2">The sequence shown here is derived from an EMBL/GenBank/DDBJ whole genome shotgun (WGS) entry which is preliminary data.</text>
</comment>
<dbReference type="InterPro" id="IPR038611">
    <property type="entry name" value="Arr_sf"/>
</dbReference>
<dbReference type="EMBL" id="CAACYD010000005">
    <property type="protein sequence ID" value="VFA81561.1"/>
    <property type="molecule type" value="Genomic_DNA"/>
</dbReference>
<evidence type="ECO:0000313" key="3">
    <source>
        <dbReference type="Proteomes" id="UP000360750"/>
    </source>
</evidence>
<dbReference type="GeneID" id="60748648"/>
<dbReference type="InterPro" id="IPR021975">
    <property type="entry name" value="Rifampin_Arr"/>
</dbReference>
<reference evidence="2 3" key="1">
    <citation type="submission" date="2019-02" db="EMBL/GenBank/DDBJ databases">
        <authorList>
            <consortium name="Pathogen Informatics"/>
        </authorList>
    </citation>
    <scope>NUCLEOTIDE SEQUENCE [LARGE SCALE GENOMIC DNA]</scope>
    <source>
        <strain evidence="2 3">3012STDY6756503</strain>
    </source>
</reference>